<dbReference type="EMBL" id="FUEG01000047">
    <property type="protein sequence ID" value="SJL17684.1"/>
    <property type="molecule type" value="Genomic_DNA"/>
</dbReference>
<dbReference type="AlphaFoldDB" id="A0A284S9J7"/>
<evidence type="ECO:0000313" key="2">
    <source>
        <dbReference type="Proteomes" id="UP000219338"/>
    </source>
</evidence>
<protein>
    <submittedName>
        <fullName evidence="1">Uncharacterized protein</fullName>
    </submittedName>
</protein>
<keyword evidence="2" id="KW-1185">Reference proteome</keyword>
<name>A0A284S9J7_ARMOS</name>
<sequence>MFQSSFIAHNYQIIFVESNYGPSCSEFSEIRHSPSPTLLAYTWALRKIGVASMMNLAILILRIPRPLENSFCVGIERISPTLLAFDHSDASCCGQIISCNLALFMPPCSPPKRDIPVLLANPFDRLRTVPFCRKQSA</sequence>
<gene>
    <name evidence="1" type="ORF">ARMOST_21244</name>
</gene>
<reference evidence="2" key="1">
    <citation type="journal article" date="2017" name="Nat. Ecol. Evol.">
        <title>Genome expansion and lineage-specific genetic innovations in the forest pathogenic fungi Armillaria.</title>
        <authorList>
            <person name="Sipos G."/>
            <person name="Prasanna A.N."/>
            <person name="Walter M.C."/>
            <person name="O'Connor E."/>
            <person name="Balint B."/>
            <person name="Krizsan K."/>
            <person name="Kiss B."/>
            <person name="Hess J."/>
            <person name="Varga T."/>
            <person name="Slot J."/>
            <person name="Riley R."/>
            <person name="Boka B."/>
            <person name="Rigling D."/>
            <person name="Barry K."/>
            <person name="Lee J."/>
            <person name="Mihaltcheva S."/>
            <person name="LaButti K."/>
            <person name="Lipzen A."/>
            <person name="Waldron R."/>
            <person name="Moloney N.M."/>
            <person name="Sperisen C."/>
            <person name="Kredics L."/>
            <person name="Vagvoelgyi C."/>
            <person name="Patrignani A."/>
            <person name="Fitzpatrick D."/>
            <person name="Nagy I."/>
            <person name="Doyle S."/>
            <person name="Anderson J.B."/>
            <person name="Grigoriev I.V."/>
            <person name="Gueldener U."/>
            <person name="Muensterkoetter M."/>
            <person name="Nagy L.G."/>
        </authorList>
    </citation>
    <scope>NUCLEOTIDE SEQUENCE [LARGE SCALE GENOMIC DNA]</scope>
    <source>
        <strain evidence="2">C18/9</strain>
    </source>
</reference>
<dbReference type="Proteomes" id="UP000219338">
    <property type="component" value="Unassembled WGS sequence"/>
</dbReference>
<evidence type="ECO:0000313" key="1">
    <source>
        <dbReference type="EMBL" id="SJL17684.1"/>
    </source>
</evidence>
<proteinExistence type="predicted"/>
<organism evidence="1 2">
    <name type="scientific">Armillaria ostoyae</name>
    <name type="common">Armillaria root rot fungus</name>
    <dbReference type="NCBI Taxonomy" id="47428"/>
    <lineage>
        <taxon>Eukaryota</taxon>
        <taxon>Fungi</taxon>
        <taxon>Dikarya</taxon>
        <taxon>Basidiomycota</taxon>
        <taxon>Agaricomycotina</taxon>
        <taxon>Agaricomycetes</taxon>
        <taxon>Agaricomycetidae</taxon>
        <taxon>Agaricales</taxon>
        <taxon>Marasmiineae</taxon>
        <taxon>Physalacriaceae</taxon>
        <taxon>Armillaria</taxon>
    </lineage>
</organism>
<accession>A0A284S9J7</accession>